<gene>
    <name evidence="8" type="ORF">JVT61DRAFT_5426</name>
</gene>
<dbReference type="Proteomes" id="UP000683000">
    <property type="component" value="Unassembled WGS sequence"/>
</dbReference>
<proteinExistence type="inferred from homology"/>
<dbReference type="AlphaFoldDB" id="A0A8I3AD30"/>
<accession>A0A8I3AD30</accession>
<evidence type="ECO:0000256" key="6">
    <source>
        <dbReference type="RuleBase" id="RU362006"/>
    </source>
</evidence>
<dbReference type="Pfam" id="PF03134">
    <property type="entry name" value="TB2_DP1_HVA22"/>
    <property type="match status" value="1"/>
</dbReference>
<dbReference type="OrthoDB" id="434647at2759"/>
<keyword evidence="9" id="KW-1185">Reference proteome</keyword>
<comment type="caution">
    <text evidence="8">The sequence shown here is derived from an EMBL/GenBank/DDBJ whole genome shotgun (WGS) entry which is preliminary data.</text>
</comment>
<comment type="similarity">
    <text evidence="2 6">Belongs to the DP1 family.</text>
</comment>
<organism evidence="8 9">
    <name type="scientific">Boletus reticuloceps</name>
    <dbReference type="NCBI Taxonomy" id="495285"/>
    <lineage>
        <taxon>Eukaryota</taxon>
        <taxon>Fungi</taxon>
        <taxon>Dikarya</taxon>
        <taxon>Basidiomycota</taxon>
        <taxon>Agaricomycotina</taxon>
        <taxon>Agaricomycetes</taxon>
        <taxon>Agaricomycetidae</taxon>
        <taxon>Boletales</taxon>
        <taxon>Boletineae</taxon>
        <taxon>Boletaceae</taxon>
        <taxon>Boletoideae</taxon>
        <taxon>Boletus</taxon>
    </lineage>
</organism>
<dbReference type="EMBL" id="JAGFBS010000002">
    <property type="protein sequence ID" value="KAG6381031.1"/>
    <property type="molecule type" value="Genomic_DNA"/>
</dbReference>
<protein>
    <recommendedName>
        <fullName evidence="6">Protein YOP1</fullName>
    </recommendedName>
</protein>
<evidence type="ECO:0000256" key="2">
    <source>
        <dbReference type="ARBA" id="ARBA00008573"/>
    </source>
</evidence>
<feature type="signal peptide" evidence="7">
    <location>
        <begin position="1"/>
        <end position="17"/>
    </location>
</feature>
<evidence type="ECO:0000256" key="4">
    <source>
        <dbReference type="ARBA" id="ARBA00022989"/>
    </source>
</evidence>
<keyword evidence="7" id="KW-0732">Signal</keyword>
<keyword evidence="4 6" id="KW-1133">Transmembrane helix</keyword>
<dbReference type="PANTHER" id="PTHR12300:SF161">
    <property type="entry name" value="RECEPTOR EXPRESSION-ENHANCING PROTEIN"/>
    <property type="match status" value="1"/>
</dbReference>
<evidence type="ECO:0000256" key="3">
    <source>
        <dbReference type="ARBA" id="ARBA00022692"/>
    </source>
</evidence>
<evidence type="ECO:0000256" key="5">
    <source>
        <dbReference type="ARBA" id="ARBA00023136"/>
    </source>
</evidence>
<comment type="caution">
    <text evidence="6">Lacks conserved residue(s) required for the propagation of feature annotation.</text>
</comment>
<reference evidence="8" key="1">
    <citation type="submission" date="2021-03" db="EMBL/GenBank/DDBJ databases">
        <title>Evolutionary innovations through gain and loss of genes in the ectomycorrhizal Boletales.</title>
        <authorList>
            <person name="Wu G."/>
            <person name="Miyauchi S."/>
            <person name="Morin E."/>
            <person name="Yang Z.-L."/>
            <person name="Xu J."/>
            <person name="Martin F.M."/>
        </authorList>
    </citation>
    <scope>NUCLEOTIDE SEQUENCE</scope>
    <source>
        <strain evidence="8">BR01</strain>
    </source>
</reference>
<keyword evidence="3 6" id="KW-0812">Transmembrane</keyword>
<dbReference type="GO" id="GO:0016020">
    <property type="term" value="C:membrane"/>
    <property type="evidence" value="ECO:0007669"/>
    <property type="project" value="UniProtKB-SubCell"/>
</dbReference>
<dbReference type="InterPro" id="IPR004345">
    <property type="entry name" value="TB2_DP1_HVA22"/>
</dbReference>
<evidence type="ECO:0000313" key="9">
    <source>
        <dbReference type="Proteomes" id="UP000683000"/>
    </source>
</evidence>
<feature type="transmembrane region" description="Helical" evidence="6">
    <location>
        <begin position="41"/>
        <end position="63"/>
    </location>
</feature>
<dbReference type="PANTHER" id="PTHR12300">
    <property type="entry name" value="HVA22-LIKE PROTEINS"/>
    <property type="match status" value="1"/>
</dbReference>
<comment type="subcellular location">
    <subcellularLocation>
        <location evidence="1 6">Membrane</location>
        <topology evidence="1 6">Multi-pass membrane protein</topology>
    </subcellularLocation>
</comment>
<evidence type="ECO:0000256" key="7">
    <source>
        <dbReference type="SAM" id="SignalP"/>
    </source>
</evidence>
<name>A0A8I3AD30_9AGAM</name>
<evidence type="ECO:0000256" key="1">
    <source>
        <dbReference type="ARBA" id="ARBA00004141"/>
    </source>
</evidence>
<sequence>MFVSLISHILCAWFAFALPCYSTYKALTHAASPDTLQALATYWAVIGAFIAFEHTLGLFLSWLPFYWELRTIFVLYISLPQTSGSTYVYKTYLEPWFSKNEADFDVAMASANTNAIAFCRTRINALFDFVWSFVNKTPVSADGDPQEPVHPLAIPVDHIKGLWTAYGPSVLAAFAPKDTSDAHVSSTAHADVHQPYSTN</sequence>
<evidence type="ECO:0000313" key="8">
    <source>
        <dbReference type="EMBL" id="KAG6381031.1"/>
    </source>
</evidence>
<feature type="chain" id="PRO_5034779166" description="Protein YOP1" evidence="7">
    <location>
        <begin position="18"/>
        <end position="199"/>
    </location>
</feature>
<keyword evidence="5 6" id="KW-0472">Membrane</keyword>